<dbReference type="InterPro" id="IPR020803">
    <property type="entry name" value="MeTfrase_dom"/>
</dbReference>
<dbReference type="SMART" id="SM00828">
    <property type="entry name" value="PKS_MT"/>
    <property type="match status" value="1"/>
</dbReference>
<dbReference type="Pfam" id="PF08241">
    <property type="entry name" value="Methyltransf_11"/>
    <property type="match status" value="1"/>
</dbReference>
<dbReference type="EMBL" id="JAGQKZ010000030">
    <property type="protein sequence ID" value="MCA9392248.1"/>
    <property type="molecule type" value="Genomic_DNA"/>
</dbReference>
<evidence type="ECO:0000313" key="6">
    <source>
        <dbReference type="Proteomes" id="UP000751518"/>
    </source>
</evidence>
<dbReference type="Gene3D" id="3.40.50.150">
    <property type="entry name" value="Vaccinia Virus protein VP39"/>
    <property type="match status" value="1"/>
</dbReference>
<dbReference type="GO" id="GO:0008757">
    <property type="term" value="F:S-adenosylmethionine-dependent methyltransferase activity"/>
    <property type="evidence" value="ECO:0007669"/>
    <property type="project" value="InterPro"/>
</dbReference>
<sequence>MDKKEIIDYYTQAEIDYKLYWHLGESMALHYGYWDETTKRLRDALRRENEVLAEKVAIKEGDTVLDAGCGVGGSSIFLAQRYGCKVTGISITPVQIEEAVKNAMRFNVSDKVRFEVQDFTKTTFPDESFNVVWAIESVCHAHDKRDFLDEAYRVLKPGGRLIVADWFVSSIKDNDNLTVKRWIKGWAVESLETIGGFGGLARDAGFQNVETEDVTEHVIRSSKRLYQGFSPAMFITRLQELIGMGNKFQRANRESTKYQYLAIQNDLAQYGFISGRK</sequence>
<comment type="caution">
    <text evidence="5">The sequence shown here is derived from an EMBL/GenBank/DDBJ whole genome shotgun (WGS) entry which is preliminary data.</text>
</comment>
<accession>A0A955RS54</accession>
<keyword evidence="2" id="KW-0808">Transferase</keyword>
<dbReference type="PANTHER" id="PTHR44068">
    <property type="entry name" value="ZGC:194242"/>
    <property type="match status" value="1"/>
</dbReference>
<evidence type="ECO:0000259" key="4">
    <source>
        <dbReference type="SMART" id="SM00828"/>
    </source>
</evidence>
<dbReference type="AlphaFoldDB" id="A0A955RS54"/>
<reference evidence="5" key="2">
    <citation type="journal article" date="2021" name="Microbiome">
        <title>Successional dynamics and alternative stable states in a saline activated sludge microbial community over 9 years.</title>
        <authorList>
            <person name="Wang Y."/>
            <person name="Ye J."/>
            <person name="Ju F."/>
            <person name="Liu L."/>
            <person name="Boyd J.A."/>
            <person name="Deng Y."/>
            <person name="Parks D.H."/>
            <person name="Jiang X."/>
            <person name="Yin X."/>
            <person name="Woodcroft B.J."/>
            <person name="Tyson G.W."/>
            <person name="Hugenholtz P."/>
            <person name="Polz M.F."/>
            <person name="Zhang T."/>
        </authorList>
    </citation>
    <scope>NUCLEOTIDE SEQUENCE</scope>
    <source>
        <strain evidence="5">HKST-UBA03</strain>
    </source>
</reference>
<protein>
    <submittedName>
        <fullName evidence="5">Methyltransferase domain-containing protein</fullName>
    </submittedName>
</protein>
<dbReference type="InterPro" id="IPR050447">
    <property type="entry name" value="Erg6_SMT_methyltransf"/>
</dbReference>
<dbReference type="PANTHER" id="PTHR44068:SF11">
    <property type="entry name" value="GERANYL DIPHOSPHATE 2-C-METHYLTRANSFERASE"/>
    <property type="match status" value="1"/>
</dbReference>
<dbReference type="CDD" id="cd02440">
    <property type="entry name" value="AdoMet_MTases"/>
    <property type="match status" value="1"/>
</dbReference>
<feature type="domain" description="Polyketide synthase-like methyltransferase" evidence="4">
    <location>
        <begin position="23"/>
        <end position="253"/>
    </location>
</feature>
<evidence type="ECO:0000256" key="1">
    <source>
        <dbReference type="ARBA" id="ARBA00022603"/>
    </source>
</evidence>
<evidence type="ECO:0000256" key="3">
    <source>
        <dbReference type="ARBA" id="ARBA00022691"/>
    </source>
</evidence>
<dbReference type="Proteomes" id="UP000751518">
    <property type="component" value="Unassembled WGS sequence"/>
</dbReference>
<dbReference type="GO" id="GO:0032259">
    <property type="term" value="P:methylation"/>
    <property type="evidence" value="ECO:0007669"/>
    <property type="project" value="UniProtKB-KW"/>
</dbReference>
<evidence type="ECO:0000313" key="5">
    <source>
        <dbReference type="EMBL" id="MCA9392248.1"/>
    </source>
</evidence>
<dbReference type="SUPFAM" id="SSF53335">
    <property type="entry name" value="S-adenosyl-L-methionine-dependent methyltransferases"/>
    <property type="match status" value="1"/>
</dbReference>
<gene>
    <name evidence="5" type="ORF">KC614_03535</name>
</gene>
<name>A0A955RS54_UNCKA</name>
<keyword evidence="1 5" id="KW-0489">Methyltransferase</keyword>
<keyword evidence="3" id="KW-0949">S-adenosyl-L-methionine</keyword>
<evidence type="ECO:0000256" key="2">
    <source>
        <dbReference type="ARBA" id="ARBA00022679"/>
    </source>
</evidence>
<organism evidence="5 6">
    <name type="scientific">candidate division WWE3 bacterium</name>
    <dbReference type="NCBI Taxonomy" id="2053526"/>
    <lineage>
        <taxon>Bacteria</taxon>
        <taxon>Katanobacteria</taxon>
    </lineage>
</organism>
<dbReference type="InterPro" id="IPR029063">
    <property type="entry name" value="SAM-dependent_MTases_sf"/>
</dbReference>
<reference evidence="5" key="1">
    <citation type="submission" date="2020-04" db="EMBL/GenBank/DDBJ databases">
        <authorList>
            <person name="Zhang T."/>
        </authorList>
    </citation>
    <scope>NUCLEOTIDE SEQUENCE</scope>
    <source>
        <strain evidence="5">HKST-UBA03</strain>
    </source>
</reference>
<dbReference type="InterPro" id="IPR013216">
    <property type="entry name" value="Methyltransf_11"/>
</dbReference>
<proteinExistence type="predicted"/>